<evidence type="ECO:0008006" key="3">
    <source>
        <dbReference type="Google" id="ProtNLM"/>
    </source>
</evidence>
<proteinExistence type="predicted"/>
<organism evidence="1 2">
    <name type="scientific">Sinomonas terrae</name>
    <dbReference type="NCBI Taxonomy" id="2908838"/>
    <lineage>
        <taxon>Bacteria</taxon>
        <taxon>Bacillati</taxon>
        <taxon>Actinomycetota</taxon>
        <taxon>Actinomycetes</taxon>
        <taxon>Micrococcales</taxon>
        <taxon>Micrococcaceae</taxon>
        <taxon>Sinomonas</taxon>
    </lineage>
</organism>
<dbReference type="Gene3D" id="1.10.3300.10">
    <property type="entry name" value="Jann2411-like domain"/>
    <property type="match status" value="1"/>
</dbReference>
<dbReference type="PANTHER" id="PTHR35525">
    <property type="entry name" value="BLL6575 PROTEIN"/>
    <property type="match status" value="1"/>
</dbReference>
<dbReference type="SUPFAM" id="SSF160904">
    <property type="entry name" value="Jann2411-like"/>
    <property type="match status" value="1"/>
</dbReference>
<dbReference type="EMBL" id="JAKZBV010000001">
    <property type="protein sequence ID" value="MCH6471896.1"/>
    <property type="molecule type" value="Genomic_DNA"/>
</dbReference>
<sequence>MATSPQFLGHDGLNYLNEIRRIGERAGLEIPRASTLAEIIAGASDRDDAHGEDPLWCPVPGDSDLDAIRELRERLCEALFGDQGADVCSRLTLIALDYSLIPALNSDGCLTVHTNRGDVAGRFASRLVPAAMALVSERLLARIRFCADLWCRSPFLDRTRNGSAMCCSARCSARLRKRRFRAGESRAHEEGISA</sequence>
<dbReference type="RefSeq" id="WP_241055824.1">
    <property type="nucleotide sequence ID" value="NZ_JAKZBV010000001.1"/>
</dbReference>
<comment type="caution">
    <text evidence="1">The sequence shown here is derived from an EMBL/GenBank/DDBJ whole genome shotgun (WGS) entry which is preliminary data.</text>
</comment>
<evidence type="ECO:0000313" key="1">
    <source>
        <dbReference type="EMBL" id="MCH6471896.1"/>
    </source>
</evidence>
<dbReference type="PANTHER" id="PTHR35525:SF3">
    <property type="entry name" value="BLL6575 PROTEIN"/>
    <property type="match status" value="1"/>
</dbReference>
<gene>
    <name evidence="1" type="ORF">L0M17_18310</name>
</gene>
<dbReference type="Proteomes" id="UP001202922">
    <property type="component" value="Unassembled WGS sequence"/>
</dbReference>
<protein>
    <recommendedName>
        <fullName evidence="3">Zinc finger CGNR domain-containing protein</fullName>
    </recommendedName>
</protein>
<dbReference type="InterPro" id="IPR023286">
    <property type="entry name" value="ABATE_dom_sf"/>
</dbReference>
<name>A0ABS9U5Q5_9MICC</name>
<evidence type="ECO:0000313" key="2">
    <source>
        <dbReference type="Proteomes" id="UP001202922"/>
    </source>
</evidence>
<keyword evidence="2" id="KW-1185">Reference proteome</keyword>
<reference evidence="1 2" key="1">
    <citation type="submission" date="2022-03" db="EMBL/GenBank/DDBJ databases">
        <title>Sinomonas sp. isolated from a soil.</title>
        <authorList>
            <person name="Han J."/>
            <person name="Kim D.-U."/>
        </authorList>
    </citation>
    <scope>NUCLEOTIDE SEQUENCE [LARGE SCALE GENOMIC DNA]</scope>
    <source>
        <strain evidence="1 2">5-5</strain>
    </source>
</reference>
<accession>A0ABS9U5Q5</accession>
<dbReference type="InterPro" id="IPR010852">
    <property type="entry name" value="ABATE"/>
</dbReference>